<gene>
    <name evidence="1" type="ORF">GCM10009754_70810</name>
</gene>
<keyword evidence="2" id="KW-1185">Reference proteome</keyword>
<accession>A0ABP5DNG0</accession>
<dbReference type="EMBL" id="BAAANN010000038">
    <property type="protein sequence ID" value="GAA1983477.1"/>
    <property type="molecule type" value="Genomic_DNA"/>
</dbReference>
<proteinExistence type="predicted"/>
<organism evidence="1 2">
    <name type="scientific">Amycolatopsis minnesotensis</name>
    <dbReference type="NCBI Taxonomy" id="337894"/>
    <lineage>
        <taxon>Bacteria</taxon>
        <taxon>Bacillati</taxon>
        <taxon>Actinomycetota</taxon>
        <taxon>Actinomycetes</taxon>
        <taxon>Pseudonocardiales</taxon>
        <taxon>Pseudonocardiaceae</taxon>
        <taxon>Amycolatopsis</taxon>
    </lineage>
</organism>
<comment type="caution">
    <text evidence="1">The sequence shown here is derived from an EMBL/GenBank/DDBJ whole genome shotgun (WGS) entry which is preliminary data.</text>
</comment>
<evidence type="ECO:0000313" key="1">
    <source>
        <dbReference type="EMBL" id="GAA1983477.1"/>
    </source>
</evidence>
<dbReference type="Proteomes" id="UP001501116">
    <property type="component" value="Unassembled WGS sequence"/>
</dbReference>
<protein>
    <submittedName>
        <fullName evidence="1">Uncharacterized protein</fullName>
    </submittedName>
</protein>
<name>A0ABP5DNG0_9PSEU</name>
<evidence type="ECO:0000313" key="2">
    <source>
        <dbReference type="Proteomes" id="UP001501116"/>
    </source>
</evidence>
<reference evidence="2" key="1">
    <citation type="journal article" date="2019" name="Int. J. Syst. Evol. Microbiol.">
        <title>The Global Catalogue of Microorganisms (GCM) 10K type strain sequencing project: providing services to taxonomists for standard genome sequencing and annotation.</title>
        <authorList>
            <consortium name="The Broad Institute Genomics Platform"/>
            <consortium name="The Broad Institute Genome Sequencing Center for Infectious Disease"/>
            <person name="Wu L."/>
            <person name="Ma J."/>
        </authorList>
    </citation>
    <scope>NUCLEOTIDE SEQUENCE [LARGE SCALE GENOMIC DNA]</scope>
    <source>
        <strain evidence="2">JCM 14545</strain>
    </source>
</reference>
<sequence>MTTQQKIMTQQTTCQHQHDIELLVQLSLSRRHASTASVVVSKRLADEKMAACKAECGDASPYRDVELHPISRKDAVALVKRSHYGYLDAVVDEFADIGRALRAGIRRILRRSAATDTEVTHPR</sequence>
<dbReference type="RefSeq" id="WP_344429095.1">
    <property type="nucleotide sequence ID" value="NZ_BAAANN010000038.1"/>
</dbReference>